<comment type="function">
    <text evidence="5">This is 1 of the proteins that bind and probably mediate the attachment of the 5S RNA into the large ribosomal subunit, where it forms part of the central protuberance. In the 70S ribosome it contacts protein S13 of the 30S subunit (bridge B1b), connecting the 2 subunits; this bridge is implicated in subunit movement. Contacts the P site tRNA; the 5S rRNA and some of its associated proteins might help stabilize positioning of ribosome-bound tRNAs.</text>
</comment>
<accession>A0A1G1XNZ2</accession>
<keyword evidence="5" id="KW-0820">tRNA-binding</keyword>
<keyword evidence="5" id="KW-0694">RNA-binding</keyword>
<evidence type="ECO:0000256" key="2">
    <source>
        <dbReference type="ARBA" id="ARBA00022980"/>
    </source>
</evidence>
<comment type="caution">
    <text evidence="9">The sequence shown here is derived from an EMBL/GenBank/DDBJ whole genome shotgun (WGS) entry which is preliminary data.</text>
</comment>
<evidence type="ECO:0000259" key="7">
    <source>
        <dbReference type="Pfam" id="PF00281"/>
    </source>
</evidence>
<dbReference type="InterPro" id="IPR031309">
    <property type="entry name" value="Ribosomal_uL5_C"/>
</dbReference>
<proteinExistence type="inferred from homology"/>
<protein>
    <recommendedName>
        <fullName evidence="4 5">Large ribosomal subunit protein uL5</fullName>
    </recommendedName>
</protein>
<evidence type="ECO:0000256" key="1">
    <source>
        <dbReference type="ARBA" id="ARBA00008553"/>
    </source>
</evidence>
<comment type="similarity">
    <text evidence="1 5 6">Belongs to the universal ribosomal protein uL5 family.</text>
</comment>
<evidence type="ECO:0000313" key="9">
    <source>
        <dbReference type="EMBL" id="OGY41681.1"/>
    </source>
</evidence>
<gene>
    <name evidence="5" type="primary">rplE</name>
    <name evidence="9" type="ORF">A2Y67_03980</name>
</gene>
<reference evidence="9 10" key="1">
    <citation type="journal article" date="2016" name="Nat. Commun.">
        <title>Thousands of microbial genomes shed light on interconnected biogeochemical processes in an aquifer system.</title>
        <authorList>
            <person name="Anantharaman K."/>
            <person name="Brown C.T."/>
            <person name="Hug L.A."/>
            <person name="Sharon I."/>
            <person name="Castelle C.J."/>
            <person name="Probst A.J."/>
            <person name="Thomas B.C."/>
            <person name="Singh A."/>
            <person name="Wilkins M.J."/>
            <person name="Karaoz U."/>
            <person name="Brodie E.L."/>
            <person name="Williams K.H."/>
            <person name="Hubbard S.S."/>
            <person name="Banfield J.F."/>
        </authorList>
    </citation>
    <scope>NUCLEOTIDE SEQUENCE [LARGE SCALE GENOMIC DNA]</scope>
</reference>
<dbReference type="Proteomes" id="UP000176260">
    <property type="component" value="Unassembled WGS sequence"/>
</dbReference>
<dbReference type="PANTHER" id="PTHR11994">
    <property type="entry name" value="60S RIBOSOMAL PROTEIN L11-RELATED"/>
    <property type="match status" value="1"/>
</dbReference>
<keyword evidence="5" id="KW-0699">rRNA-binding</keyword>
<dbReference type="HAMAP" id="MF_01333_B">
    <property type="entry name" value="Ribosomal_uL5_B"/>
    <property type="match status" value="1"/>
</dbReference>
<sequence>MNLQEFYSKKVRPELKKEFGYENDMQVPKLDKVVLNIGLSKGLKDASFIETAESTLMRISGQKPIKTKAKKSISNFKIRQGQVIGLKVTLRGKRMYDFVEKLIKVTLPRVRDFRGLNLKSMDKKGNLNIGINEHISFPEIRSDEIEKLHGLEIAIISTAKNKEEAKALFLALGFPFKLENI</sequence>
<keyword evidence="2 5" id="KW-0689">Ribosomal protein</keyword>
<dbReference type="InterPro" id="IPR022803">
    <property type="entry name" value="Ribosomal_uL5_dom_sf"/>
</dbReference>
<name>A0A1G1XNZ2_9BACT</name>
<evidence type="ECO:0000256" key="4">
    <source>
        <dbReference type="ARBA" id="ARBA00035245"/>
    </source>
</evidence>
<feature type="domain" description="Large ribosomal subunit protein uL5 C-terminal" evidence="8">
    <location>
        <begin position="84"/>
        <end position="176"/>
    </location>
</feature>
<dbReference type="InterPro" id="IPR020930">
    <property type="entry name" value="Ribosomal_uL5_bac-type"/>
</dbReference>
<dbReference type="InterPro" id="IPR002132">
    <property type="entry name" value="Ribosomal_uL5"/>
</dbReference>
<dbReference type="Pfam" id="PF00281">
    <property type="entry name" value="Ribosomal_L5"/>
    <property type="match status" value="1"/>
</dbReference>
<dbReference type="Gene3D" id="3.30.1440.10">
    <property type="match status" value="1"/>
</dbReference>
<evidence type="ECO:0000313" key="10">
    <source>
        <dbReference type="Proteomes" id="UP000176260"/>
    </source>
</evidence>
<dbReference type="FunFam" id="3.30.1440.10:FF:000001">
    <property type="entry name" value="50S ribosomal protein L5"/>
    <property type="match status" value="1"/>
</dbReference>
<dbReference type="GO" id="GO:0003735">
    <property type="term" value="F:structural constituent of ribosome"/>
    <property type="evidence" value="ECO:0007669"/>
    <property type="project" value="InterPro"/>
</dbReference>
<keyword evidence="3 5" id="KW-0687">Ribonucleoprotein</keyword>
<evidence type="ECO:0000256" key="5">
    <source>
        <dbReference type="HAMAP-Rule" id="MF_01333"/>
    </source>
</evidence>
<evidence type="ECO:0000259" key="8">
    <source>
        <dbReference type="Pfam" id="PF00673"/>
    </source>
</evidence>
<evidence type="ECO:0000256" key="6">
    <source>
        <dbReference type="RuleBase" id="RU003930"/>
    </source>
</evidence>
<dbReference type="EMBL" id="MHIA01000024">
    <property type="protein sequence ID" value="OGY41681.1"/>
    <property type="molecule type" value="Genomic_DNA"/>
</dbReference>
<dbReference type="GO" id="GO:0019843">
    <property type="term" value="F:rRNA binding"/>
    <property type="evidence" value="ECO:0007669"/>
    <property type="project" value="UniProtKB-UniRule"/>
</dbReference>
<dbReference type="GO" id="GO:1990904">
    <property type="term" value="C:ribonucleoprotein complex"/>
    <property type="evidence" value="ECO:0007669"/>
    <property type="project" value="UniProtKB-KW"/>
</dbReference>
<feature type="domain" description="Large ribosomal subunit protein uL5 N-terminal" evidence="7">
    <location>
        <begin position="23"/>
        <end position="79"/>
    </location>
</feature>
<dbReference type="NCBIfam" id="NF000585">
    <property type="entry name" value="PRK00010.1"/>
    <property type="match status" value="1"/>
</dbReference>
<dbReference type="InterPro" id="IPR031310">
    <property type="entry name" value="Ribosomal_uL5_N"/>
</dbReference>
<organism evidence="9 10">
    <name type="scientific">Candidatus Buchananbacteria bacterium RBG_13_39_9</name>
    <dbReference type="NCBI Taxonomy" id="1797531"/>
    <lineage>
        <taxon>Bacteria</taxon>
        <taxon>Candidatus Buchananiibacteriota</taxon>
    </lineage>
</organism>
<dbReference type="AlphaFoldDB" id="A0A1G1XNZ2"/>
<dbReference type="PIRSF" id="PIRSF002161">
    <property type="entry name" value="Ribosomal_L5"/>
    <property type="match status" value="1"/>
</dbReference>
<dbReference type="SUPFAM" id="SSF55282">
    <property type="entry name" value="RL5-like"/>
    <property type="match status" value="1"/>
</dbReference>
<evidence type="ECO:0000256" key="3">
    <source>
        <dbReference type="ARBA" id="ARBA00023274"/>
    </source>
</evidence>
<dbReference type="GO" id="GO:0000049">
    <property type="term" value="F:tRNA binding"/>
    <property type="evidence" value="ECO:0007669"/>
    <property type="project" value="UniProtKB-UniRule"/>
</dbReference>
<dbReference type="GO" id="GO:0006412">
    <property type="term" value="P:translation"/>
    <property type="evidence" value="ECO:0007669"/>
    <property type="project" value="UniProtKB-UniRule"/>
</dbReference>
<dbReference type="InterPro" id="IPR020929">
    <property type="entry name" value="Ribosomal_uL5_CS"/>
</dbReference>
<dbReference type="PROSITE" id="PS00358">
    <property type="entry name" value="RIBOSOMAL_L5"/>
    <property type="match status" value="1"/>
</dbReference>
<comment type="subunit">
    <text evidence="5">Part of the 50S ribosomal subunit; part of the 5S rRNA/L5/L18/L25 subcomplex. Contacts the 5S rRNA and the P site tRNA. Forms a bridge to the 30S subunit in the 70S ribosome.</text>
</comment>
<dbReference type="GO" id="GO:0005840">
    <property type="term" value="C:ribosome"/>
    <property type="evidence" value="ECO:0007669"/>
    <property type="project" value="UniProtKB-KW"/>
</dbReference>
<dbReference type="Pfam" id="PF00673">
    <property type="entry name" value="Ribosomal_L5_C"/>
    <property type="match status" value="1"/>
</dbReference>